<dbReference type="Proteomes" id="UP000030765">
    <property type="component" value="Unassembled WGS sequence"/>
</dbReference>
<dbReference type="EMBL" id="ATLV01026872">
    <property type="status" value="NOT_ANNOTATED_CDS"/>
    <property type="molecule type" value="Genomic_DNA"/>
</dbReference>
<evidence type="ECO:0000313" key="4">
    <source>
        <dbReference type="Proteomes" id="UP000030765"/>
    </source>
</evidence>
<protein>
    <submittedName>
        <fullName evidence="2 3">Uncharacterized protein</fullName>
    </submittedName>
</protein>
<name>A0A084WT92_ANOSI</name>
<proteinExistence type="predicted"/>
<sequence>MRHHRTRIFPSFTPHGKPRHSVSVNRSVTGTPARKSERVRLLVCVFTTRWSECAYSTVDRGLSTEMRNKDGRTRRTVVCVPSASASY</sequence>
<accession>A0A084WT92</accession>
<keyword evidence="4" id="KW-1185">Reference proteome</keyword>
<feature type="region of interest" description="Disordered" evidence="1">
    <location>
        <begin position="1"/>
        <end position="29"/>
    </location>
</feature>
<dbReference type="AlphaFoldDB" id="A0A084WT92"/>
<evidence type="ECO:0000313" key="2">
    <source>
        <dbReference type="EMBL" id="KFB53436.1"/>
    </source>
</evidence>
<reference evidence="3" key="2">
    <citation type="submission" date="2020-05" db="UniProtKB">
        <authorList>
            <consortium name="EnsemblMetazoa"/>
        </authorList>
    </citation>
    <scope>IDENTIFICATION</scope>
</reference>
<evidence type="ECO:0000256" key="1">
    <source>
        <dbReference type="SAM" id="MobiDB-lite"/>
    </source>
</evidence>
<reference evidence="2 4" key="1">
    <citation type="journal article" date="2014" name="BMC Genomics">
        <title>Genome sequence of Anopheles sinensis provides insight into genetics basis of mosquito competence for malaria parasites.</title>
        <authorList>
            <person name="Zhou D."/>
            <person name="Zhang D."/>
            <person name="Ding G."/>
            <person name="Shi L."/>
            <person name="Hou Q."/>
            <person name="Ye Y."/>
            <person name="Xu Y."/>
            <person name="Zhou H."/>
            <person name="Xiong C."/>
            <person name="Li S."/>
            <person name="Yu J."/>
            <person name="Hong S."/>
            <person name="Yu X."/>
            <person name="Zou P."/>
            <person name="Chen C."/>
            <person name="Chang X."/>
            <person name="Wang W."/>
            <person name="Lv Y."/>
            <person name="Sun Y."/>
            <person name="Ma L."/>
            <person name="Shen B."/>
            <person name="Zhu C."/>
        </authorList>
    </citation>
    <scope>NUCLEOTIDE SEQUENCE [LARGE SCALE GENOMIC DNA]</scope>
</reference>
<dbReference type="EnsemblMetazoa" id="ASIC021939-RA">
    <property type="protein sequence ID" value="ASIC021939-PA"/>
    <property type="gene ID" value="ASIC021939"/>
</dbReference>
<dbReference type="VEuPathDB" id="VectorBase:ASIC021939"/>
<evidence type="ECO:0000313" key="3">
    <source>
        <dbReference type="EnsemblMetazoa" id="ASIC021939-PA"/>
    </source>
</evidence>
<dbReference type="EMBL" id="KE525420">
    <property type="protein sequence ID" value="KFB53436.1"/>
    <property type="molecule type" value="Genomic_DNA"/>
</dbReference>
<gene>
    <name evidence="2" type="ORF">ZHAS_00021939</name>
</gene>
<organism evidence="2">
    <name type="scientific">Anopheles sinensis</name>
    <name type="common">Mosquito</name>
    <dbReference type="NCBI Taxonomy" id="74873"/>
    <lineage>
        <taxon>Eukaryota</taxon>
        <taxon>Metazoa</taxon>
        <taxon>Ecdysozoa</taxon>
        <taxon>Arthropoda</taxon>
        <taxon>Hexapoda</taxon>
        <taxon>Insecta</taxon>
        <taxon>Pterygota</taxon>
        <taxon>Neoptera</taxon>
        <taxon>Endopterygota</taxon>
        <taxon>Diptera</taxon>
        <taxon>Nematocera</taxon>
        <taxon>Culicoidea</taxon>
        <taxon>Culicidae</taxon>
        <taxon>Anophelinae</taxon>
        <taxon>Anopheles</taxon>
    </lineage>
</organism>